<dbReference type="PROSITE" id="PS01187">
    <property type="entry name" value="EGF_CA"/>
    <property type="match status" value="2"/>
</dbReference>
<gene>
    <name evidence="8" type="ORF">J437_LFUL008110</name>
</gene>
<dbReference type="InterPro" id="IPR018097">
    <property type="entry name" value="EGF_Ca-bd_CS"/>
</dbReference>
<dbReference type="PANTHER" id="PTHR47333">
    <property type="entry name" value="VON WILLEBRAND FACTOR C AND EGF DOMAIN-CONTAINING PROTEIN"/>
    <property type="match status" value="1"/>
</dbReference>
<keyword evidence="2" id="KW-0964">Secreted</keyword>
<evidence type="ECO:0000256" key="4">
    <source>
        <dbReference type="ARBA" id="ARBA00022729"/>
    </source>
</evidence>
<feature type="domain" description="EGF-like calcium-binding" evidence="7">
    <location>
        <begin position="111"/>
        <end position="156"/>
    </location>
</feature>
<feature type="non-terminal residue" evidence="8">
    <location>
        <position position="1"/>
    </location>
</feature>
<keyword evidence="5" id="KW-1015">Disulfide bond</keyword>
<dbReference type="OrthoDB" id="5985519at2759"/>
<evidence type="ECO:0000256" key="5">
    <source>
        <dbReference type="ARBA" id="ARBA00023157"/>
    </source>
</evidence>
<dbReference type="InterPro" id="IPR049883">
    <property type="entry name" value="NOTCH1_EGF-like"/>
</dbReference>
<dbReference type="AlphaFoldDB" id="A0A8K0NV45"/>
<dbReference type="InterPro" id="IPR001881">
    <property type="entry name" value="EGF-like_Ca-bd_dom"/>
</dbReference>
<organism evidence="8 9">
    <name type="scientific">Ladona fulva</name>
    <name type="common">Scarce chaser dragonfly</name>
    <name type="synonym">Libellula fulva</name>
    <dbReference type="NCBI Taxonomy" id="123851"/>
    <lineage>
        <taxon>Eukaryota</taxon>
        <taxon>Metazoa</taxon>
        <taxon>Ecdysozoa</taxon>
        <taxon>Arthropoda</taxon>
        <taxon>Hexapoda</taxon>
        <taxon>Insecta</taxon>
        <taxon>Pterygota</taxon>
        <taxon>Palaeoptera</taxon>
        <taxon>Odonata</taxon>
        <taxon>Epiprocta</taxon>
        <taxon>Anisoptera</taxon>
        <taxon>Libelluloidea</taxon>
        <taxon>Libellulidae</taxon>
        <taxon>Ladona</taxon>
    </lineage>
</organism>
<evidence type="ECO:0000256" key="3">
    <source>
        <dbReference type="ARBA" id="ARBA00022536"/>
    </source>
</evidence>
<keyword evidence="4" id="KW-0732">Signal</keyword>
<dbReference type="Proteomes" id="UP000792457">
    <property type="component" value="Unassembled WGS sequence"/>
</dbReference>
<feature type="domain" description="EGF-like calcium-binding" evidence="7">
    <location>
        <begin position="60"/>
        <end position="110"/>
    </location>
</feature>
<evidence type="ECO:0000256" key="1">
    <source>
        <dbReference type="ARBA" id="ARBA00004613"/>
    </source>
</evidence>
<keyword evidence="9" id="KW-1185">Reference proteome</keyword>
<keyword evidence="6" id="KW-0325">Glycoprotein</keyword>
<evidence type="ECO:0000256" key="2">
    <source>
        <dbReference type="ARBA" id="ARBA00022525"/>
    </source>
</evidence>
<evidence type="ECO:0000259" key="7">
    <source>
        <dbReference type="SMART" id="SM00179"/>
    </source>
</evidence>
<dbReference type="InterPro" id="IPR052080">
    <property type="entry name" value="vWF_C/EGF_Fibrillin"/>
</dbReference>
<evidence type="ECO:0000256" key="6">
    <source>
        <dbReference type="ARBA" id="ARBA00023180"/>
    </source>
</evidence>
<dbReference type="GO" id="GO:0005509">
    <property type="term" value="F:calcium ion binding"/>
    <property type="evidence" value="ECO:0007669"/>
    <property type="project" value="InterPro"/>
</dbReference>
<comment type="caution">
    <text evidence="8">The sequence shown here is derived from an EMBL/GenBank/DDBJ whole genome shotgun (WGS) entry which is preliminary data.</text>
</comment>
<dbReference type="Pfam" id="PF07645">
    <property type="entry name" value="EGF_CA"/>
    <property type="match status" value="4"/>
</dbReference>
<proteinExistence type="predicted"/>
<dbReference type="SUPFAM" id="SSF57196">
    <property type="entry name" value="EGF/Laminin"/>
    <property type="match status" value="1"/>
</dbReference>
<dbReference type="Gene3D" id="2.10.25.10">
    <property type="entry name" value="Laminin"/>
    <property type="match status" value="4"/>
</dbReference>
<accession>A0A8K0NV45</accession>
<protein>
    <recommendedName>
        <fullName evidence="7">EGF-like calcium-binding domain-containing protein</fullName>
    </recommendedName>
</protein>
<evidence type="ECO:0000313" key="9">
    <source>
        <dbReference type="Proteomes" id="UP000792457"/>
    </source>
</evidence>
<feature type="domain" description="EGF-like calcium-binding" evidence="7">
    <location>
        <begin position="11"/>
        <end position="59"/>
    </location>
</feature>
<evidence type="ECO:0000313" key="8">
    <source>
        <dbReference type="EMBL" id="KAG8225725.1"/>
    </source>
</evidence>
<dbReference type="SUPFAM" id="SSF57184">
    <property type="entry name" value="Growth factor receptor domain"/>
    <property type="match status" value="1"/>
</dbReference>
<reference evidence="8" key="1">
    <citation type="submission" date="2013-04" db="EMBL/GenBank/DDBJ databases">
        <authorList>
            <person name="Qu J."/>
            <person name="Murali S.C."/>
            <person name="Bandaranaike D."/>
            <person name="Bellair M."/>
            <person name="Blankenburg K."/>
            <person name="Chao H."/>
            <person name="Dinh H."/>
            <person name="Doddapaneni H."/>
            <person name="Downs B."/>
            <person name="Dugan-Rocha S."/>
            <person name="Elkadiri S."/>
            <person name="Gnanaolivu R.D."/>
            <person name="Hernandez B."/>
            <person name="Javaid M."/>
            <person name="Jayaseelan J.C."/>
            <person name="Lee S."/>
            <person name="Li M."/>
            <person name="Ming W."/>
            <person name="Munidasa M."/>
            <person name="Muniz J."/>
            <person name="Nguyen L."/>
            <person name="Ongeri F."/>
            <person name="Osuji N."/>
            <person name="Pu L.-L."/>
            <person name="Puazo M."/>
            <person name="Qu C."/>
            <person name="Quiroz J."/>
            <person name="Raj R."/>
            <person name="Weissenberger G."/>
            <person name="Xin Y."/>
            <person name="Zou X."/>
            <person name="Han Y."/>
            <person name="Richards S."/>
            <person name="Worley K."/>
            <person name="Muzny D."/>
            <person name="Gibbs R."/>
        </authorList>
    </citation>
    <scope>NUCLEOTIDE SEQUENCE</scope>
    <source>
        <strain evidence="8">Sampled in the wild</strain>
    </source>
</reference>
<name>A0A8K0NV45_LADFU</name>
<feature type="domain" description="EGF-like calcium-binding" evidence="7">
    <location>
        <begin position="170"/>
        <end position="223"/>
    </location>
</feature>
<comment type="subcellular location">
    <subcellularLocation>
        <location evidence="1">Secreted</location>
    </subcellularLocation>
</comment>
<dbReference type="GO" id="GO:0005576">
    <property type="term" value="C:extracellular region"/>
    <property type="evidence" value="ECO:0007669"/>
    <property type="project" value="UniProtKB-SubCell"/>
</dbReference>
<dbReference type="EMBL" id="KZ308249">
    <property type="protein sequence ID" value="KAG8225725.1"/>
    <property type="molecule type" value="Genomic_DNA"/>
</dbReference>
<dbReference type="SMART" id="SM00179">
    <property type="entry name" value="EGF_CA"/>
    <property type="match status" value="4"/>
</dbReference>
<sequence length="223" mass="24966">MYNSNRKMCSDLNECTIGTHNCVAEEGEHCINVDGSFFCKKDSDCPQGFKVNKNTGDCEDIDECAEGIDNCRKEQQFCFNTKGSFSCQDKGKRTQCLAGYKYNILSRSCEDINECEERKHNCAIEQVCINLNGSFSCLSHITPPVTLANDPSNRCAAGFRYNITRQLCVDIDECGEQIHVCSKDTETCINEPGGYRCSPKSAQDEEIKCPIGFQKSLFKDECI</sequence>
<keyword evidence="3" id="KW-0245">EGF-like domain</keyword>
<reference evidence="8" key="2">
    <citation type="submission" date="2017-10" db="EMBL/GenBank/DDBJ databases">
        <title>Ladona fulva Genome sequencing and assembly.</title>
        <authorList>
            <person name="Murali S."/>
            <person name="Richards S."/>
            <person name="Bandaranaike D."/>
            <person name="Bellair M."/>
            <person name="Blankenburg K."/>
            <person name="Chao H."/>
            <person name="Dinh H."/>
            <person name="Doddapaneni H."/>
            <person name="Dugan-Rocha S."/>
            <person name="Elkadiri S."/>
            <person name="Gnanaolivu R."/>
            <person name="Hernandez B."/>
            <person name="Skinner E."/>
            <person name="Javaid M."/>
            <person name="Lee S."/>
            <person name="Li M."/>
            <person name="Ming W."/>
            <person name="Munidasa M."/>
            <person name="Muniz J."/>
            <person name="Nguyen L."/>
            <person name="Hughes D."/>
            <person name="Osuji N."/>
            <person name="Pu L.-L."/>
            <person name="Puazo M."/>
            <person name="Qu C."/>
            <person name="Quiroz J."/>
            <person name="Raj R."/>
            <person name="Weissenberger G."/>
            <person name="Xin Y."/>
            <person name="Zou X."/>
            <person name="Han Y."/>
            <person name="Worley K."/>
            <person name="Muzny D."/>
            <person name="Gibbs R."/>
        </authorList>
    </citation>
    <scope>NUCLEOTIDE SEQUENCE</scope>
    <source>
        <strain evidence="8">Sampled in the wild</strain>
    </source>
</reference>
<dbReference type="InterPro" id="IPR009030">
    <property type="entry name" value="Growth_fac_rcpt_cys_sf"/>
</dbReference>
<dbReference type="PANTHER" id="PTHR47333:SF4">
    <property type="entry name" value="EGF-LIKE DOMAIN-CONTAINING PROTEIN"/>
    <property type="match status" value="1"/>
</dbReference>